<dbReference type="AlphaFoldDB" id="A0A9D2JV35"/>
<evidence type="ECO:0000313" key="4">
    <source>
        <dbReference type="EMBL" id="HIZ68720.1"/>
    </source>
</evidence>
<dbReference type="EC" id="3.2.2.n1" evidence="3"/>
<evidence type="ECO:0000256" key="1">
    <source>
        <dbReference type="ARBA" id="ARBA00000274"/>
    </source>
</evidence>
<dbReference type="NCBIfam" id="TIGR00730">
    <property type="entry name" value="Rossman fold protein, TIGR00730 family"/>
    <property type="match status" value="1"/>
</dbReference>
<dbReference type="GO" id="GO:0005829">
    <property type="term" value="C:cytosol"/>
    <property type="evidence" value="ECO:0007669"/>
    <property type="project" value="TreeGrafter"/>
</dbReference>
<reference evidence="4" key="1">
    <citation type="journal article" date="2021" name="PeerJ">
        <title>Extensive microbial diversity within the chicken gut microbiome revealed by metagenomics and culture.</title>
        <authorList>
            <person name="Gilroy R."/>
            <person name="Ravi A."/>
            <person name="Getino M."/>
            <person name="Pursley I."/>
            <person name="Horton D.L."/>
            <person name="Alikhan N.F."/>
            <person name="Baker D."/>
            <person name="Gharbi K."/>
            <person name="Hall N."/>
            <person name="Watson M."/>
            <person name="Adriaenssens E.M."/>
            <person name="Foster-Nyarko E."/>
            <person name="Jarju S."/>
            <person name="Secka A."/>
            <person name="Antonio M."/>
            <person name="Oren A."/>
            <person name="Chaudhuri R.R."/>
            <person name="La Ragione R."/>
            <person name="Hildebrand F."/>
            <person name="Pallen M.J."/>
        </authorList>
    </citation>
    <scope>NUCLEOTIDE SEQUENCE</scope>
    <source>
        <strain evidence="4">ChiHecec3B27-8219</strain>
    </source>
</reference>
<dbReference type="Gene3D" id="3.40.50.450">
    <property type="match status" value="1"/>
</dbReference>
<organism evidence="4 5">
    <name type="scientific">Candidatus Prevotella avicola</name>
    <dbReference type="NCBI Taxonomy" id="2838738"/>
    <lineage>
        <taxon>Bacteria</taxon>
        <taxon>Pseudomonadati</taxon>
        <taxon>Bacteroidota</taxon>
        <taxon>Bacteroidia</taxon>
        <taxon>Bacteroidales</taxon>
        <taxon>Prevotellaceae</taxon>
        <taxon>Prevotella</taxon>
    </lineage>
</organism>
<dbReference type="GO" id="GO:0008714">
    <property type="term" value="F:AMP nucleosidase activity"/>
    <property type="evidence" value="ECO:0007669"/>
    <property type="project" value="UniProtKB-EC"/>
</dbReference>
<comment type="caution">
    <text evidence="4">The sequence shown here is derived from an EMBL/GenBank/DDBJ whole genome shotgun (WGS) entry which is preliminary data.</text>
</comment>
<name>A0A9D2JV35_9BACT</name>
<dbReference type="PANTHER" id="PTHR31223">
    <property type="entry name" value="LOG FAMILY PROTEIN YJL055W"/>
    <property type="match status" value="1"/>
</dbReference>
<evidence type="ECO:0000256" key="3">
    <source>
        <dbReference type="RuleBase" id="RU363015"/>
    </source>
</evidence>
<dbReference type="InterPro" id="IPR005269">
    <property type="entry name" value="LOG"/>
</dbReference>
<gene>
    <name evidence="4" type="ORF">H9966_02375</name>
</gene>
<reference evidence="4" key="2">
    <citation type="submission" date="2021-04" db="EMBL/GenBank/DDBJ databases">
        <authorList>
            <person name="Gilroy R."/>
        </authorList>
    </citation>
    <scope>NUCLEOTIDE SEQUENCE</scope>
    <source>
        <strain evidence="4">ChiHecec3B27-8219</strain>
    </source>
</reference>
<sequence length="177" mass="19272">MKIGIFCSANSHINPAFITATEELGHWIGKAGHSLVFGGCNLGLMERIAQAVKAEGGMTIGVIPTIVEERGGVSQYVDVEIPCDNLSDRKDLILAQSDVLVALPGGVGTLDEVFTVMASRTIGYHCKPVFLYDMERFYAPLINLLDAMQSQGMIRGHWQDHLKVVSSLADLQRELAE</sequence>
<evidence type="ECO:0000256" key="2">
    <source>
        <dbReference type="ARBA" id="ARBA00006763"/>
    </source>
</evidence>
<keyword evidence="3" id="KW-0378">Hydrolase</keyword>
<comment type="catalytic activity">
    <reaction evidence="1">
        <text>AMP + H2O = D-ribose 5-phosphate + adenine</text>
        <dbReference type="Rhea" id="RHEA:20129"/>
        <dbReference type="ChEBI" id="CHEBI:15377"/>
        <dbReference type="ChEBI" id="CHEBI:16708"/>
        <dbReference type="ChEBI" id="CHEBI:78346"/>
        <dbReference type="ChEBI" id="CHEBI:456215"/>
        <dbReference type="EC" id="3.2.2.4"/>
    </reaction>
</comment>
<dbReference type="Proteomes" id="UP000824055">
    <property type="component" value="Unassembled WGS sequence"/>
</dbReference>
<proteinExistence type="inferred from homology"/>
<accession>A0A9D2JV35</accession>
<evidence type="ECO:0000313" key="5">
    <source>
        <dbReference type="Proteomes" id="UP000824055"/>
    </source>
</evidence>
<keyword evidence="3" id="KW-0203">Cytokinin biosynthesis</keyword>
<dbReference type="Pfam" id="PF03641">
    <property type="entry name" value="Lysine_decarbox"/>
    <property type="match status" value="1"/>
</dbReference>
<dbReference type="EMBL" id="DXBE01000021">
    <property type="protein sequence ID" value="HIZ68720.1"/>
    <property type="molecule type" value="Genomic_DNA"/>
</dbReference>
<comment type="similarity">
    <text evidence="2 3">Belongs to the LOG family.</text>
</comment>
<dbReference type="SUPFAM" id="SSF102405">
    <property type="entry name" value="MCP/YpsA-like"/>
    <property type="match status" value="1"/>
</dbReference>
<dbReference type="InterPro" id="IPR031100">
    <property type="entry name" value="LOG_fam"/>
</dbReference>
<dbReference type="PANTHER" id="PTHR31223:SF70">
    <property type="entry name" value="LOG FAMILY PROTEIN YJL055W"/>
    <property type="match status" value="1"/>
</dbReference>
<protein>
    <recommendedName>
        <fullName evidence="3">Cytokinin riboside 5'-monophosphate phosphoribohydrolase</fullName>
        <ecNumber evidence="3">3.2.2.n1</ecNumber>
    </recommendedName>
</protein>
<dbReference type="GO" id="GO:0009691">
    <property type="term" value="P:cytokinin biosynthetic process"/>
    <property type="evidence" value="ECO:0007669"/>
    <property type="project" value="UniProtKB-UniRule"/>
</dbReference>